<name>A0A0B4EM48_METAF</name>
<feature type="non-terminal residue" evidence="1">
    <location>
        <position position="1"/>
    </location>
</feature>
<dbReference type="VEuPathDB" id="FungiDB:MAN_10775"/>
<dbReference type="GO" id="GO:0003676">
    <property type="term" value="F:nucleic acid binding"/>
    <property type="evidence" value="ECO:0007669"/>
    <property type="project" value="InterPro"/>
</dbReference>
<dbReference type="EMBL" id="AZNF01000030">
    <property type="protein sequence ID" value="KID59363.1"/>
    <property type="molecule type" value="Genomic_DNA"/>
</dbReference>
<dbReference type="AlphaFoldDB" id="A0A0B4EM48"/>
<gene>
    <name evidence="1" type="ORF">MAN_10775</name>
</gene>
<dbReference type="CDD" id="cd09276">
    <property type="entry name" value="Rnase_HI_RT_non_LTR"/>
    <property type="match status" value="1"/>
</dbReference>
<dbReference type="InterPro" id="IPR012337">
    <property type="entry name" value="RNaseH-like_sf"/>
</dbReference>
<evidence type="ECO:0000313" key="1">
    <source>
        <dbReference type="EMBL" id="KID59363.1"/>
    </source>
</evidence>
<dbReference type="SUPFAM" id="SSF53098">
    <property type="entry name" value="Ribonuclease H-like"/>
    <property type="match status" value="1"/>
</dbReference>
<dbReference type="InterPro" id="IPR036397">
    <property type="entry name" value="RNaseH_sf"/>
</dbReference>
<proteinExistence type="predicted"/>
<dbReference type="Gene3D" id="3.30.420.10">
    <property type="entry name" value="Ribonuclease H-like superfamily/Ribonuclease H"/>
    <property type="match status" value="1"/>
</dbReference>
<accession>A0A0B4EM48</accession>
<dbReference type="HOGENOM" id="CLU_078845_0_0_1"/>
<dbReference type="Proteomes" id="UP000031186">
    <property type="component" value="Unassembled WGS sequence"/>
</dbReference>
<protein>
    <submittedName>
        <fullName evidence="1">Ribonuclease H-like protein</fullName>
    </submittedName>
</protein>
<sequence length="307" mass="32682">MQPTPAASTLPPAASCGRDKGIKREPFSVVVAGGFLYRASIILSASSAEPRALALDRFVLFSDASLCRTDSEAWYPGTISPHPGSSSPPNLENHADRCLTSRKRHISCSPTPGGKTTPLLNSHQITGPRTPSGQMHHRGSATGHHQVYLKLNDAAGYGYAVHQSGRSLCQGAGRLGPAEVFDAEAQGAPDGREAALKLPQSATQRIVVCLDNIAAAACLRGKPFDSSQTVFLTFQALAKTHRKTEVRWIPGHTKIPGNEQADILAKTGCAQPEPADAVPTPAFLRKTARQRSKIAVQAWWDASAPDK</sequence>
<evidence type="ECO:0000313" key="2">
    <source>
        <dbReference type="Proteomes" id="UP000031186"/>
    </source>
</evidence>
<reference evidence="1 2" key="1">
    <citation type="journal article" date="2014" name="Proc. Natl. Acad. Sci. U.S.A.">
        <title>Trajectory and genomic determinants of fungal-pathogen speciation and host adaptation.</title>
        <authorList>
            <person name="Hu X."/>
            <person name="Xiao G."/>
            <person name="Zheng P."/>
            <person name="Shang Y."/>
            <person name="Su Y."/>
            <person name="Zhang X."/>
            <person name="Liu X."/>
            <person name="Zhan S."/>
            <person name="St Leger R.J."/>
            <person name="Wang C."/>
        </authorList>
    </citation>
    <scope>NUCLEOTIDE SEQUENCE [LARGE SCALE GENOMIC DNA]</scope>
    <source>
        <strain evidence="1 2">ARSEF 549</strain>
    </source>
</reference>
<organism evidence="1 2">
    <name type="scientific">Metarhizium anisopliae (strain ARSEF 549)</name>
    <dbReference type="NCBI Taxonomy" id="3151832"/>
    <lineage>
        <taxon>Eukaryota</taxon>
        <taxon>Fungi</taxon>
        <taxon>Dikarya</taxon>
        <taxon>Ascomycota</taxon>
        <taxon>Pezizomycotina</taxon>
        <taxon>Sordariomycetes</taxon>
        <taxon>Hypocreomycetidae</taxon>
        <taxon>Hypocreales</taxon>
        <taxon>Clavicipitaceae</taxon>
        <taxon>Metarhizium</taxon>
    </lineage>
</organism>
<dbReference type="OrthoDB" id="4939572at2759"/>
<comment type="caution">
    <text evidence="1">The sequence shown here is derived from an EMBL/GenBank/DDBJ whole genome shotgun (WGS) entry which is preliminary data.</text>
</comment>
<keyword evidence="2" id="KW-1185">Reference proteome</keyword>